<dbReference type="KEGG" id="aay:WYH_01602"/>
<dbReference type="Gene3D" id="3.40.30.10">
    <property type="entry name" value="Glutaredoxin"/>
    <property type="match status" value="1"/>
</dbReference>
<dbReference type="OrthoDB" id="9813092at2"/>
<dbReference type="Gene3D" id="1.20.1050.10">
    <property type="match status" value="1"/>
</dbReference>
<dbReference type="EMBL" id="CP011452">
    <property type="protein sequence ID" value="AKH42639.1"/>
    <property type="molecule type" value="Genomic_DNA"/>
</dbReference>
<dbReference type="PANTHER" id="PTHR43968">
    <property type="match status" value="1"/>
</dbReference>
<dbReference type="CDD" id="cd03060">
    <property type="entry name" value="GST_N_Omega_like"/>
    <property type="match status" value="1"/>
</dbReference>
<dbReference type="GO" id="GO:0005737">
    <property type="term" value="C:cytoplasm"/>
    <property type="evidence" value="ECO:0007669"/>
    <property type="project" value="TreeGrafter"/>
</dbReference>
<name>A0A0F7KSS4_9SPHN</name>
<dbReference type="InterPro" id="IPR050983">
    <property type="entry name" value="GST_Omega/HSP26"/>
</dbReference>
<dbReference type="SUPFAM" id="SSF47616">
    <property type="entry name" value="GST C-terminal domain-like"/>
    <property type="match status" value="1"/>
</dbReference>
<dbReference type="CDD" id="cd03196">
    <property type="entry name" value="GST_C_5"/>
    <property type="match status" value="1"/>
</dbReference>
<dbReference type="Proteomes" id="UP000034392">
    <property type="component" value="Chromosome"/>
</dbReference>
<dbReference type="InterPro" id="IPR004045">
    <property type="entry name" value="Glutathione_S-Trfase_N"/>
</dbReference>
<keyword evidence="2" id="KW-1185">Reference proteome</keyword>
<dbReference type="InterPro" id="IPR036282">
    <property type="entry name" value="Glutathione-S-Trfase_C_sf"/>
</dbReference>
<dbReference type="PANTHER" id="PTHR43968:SF6">
    <property type="entry name" value="GLUTATHIONE S-TRANSFERASE OMEGA"/>
    <property type="match status" value="1"/>
</dbReference>
<organism evidence="1 2">
    <name type="scientific">Croceibacterium atlanticum</name>
    <dbReference type="NCBI Taxonomy" id="1267766"/>
    <lineage>
        <taxon>Bacteria</taxon>
        <taxon>Pseudomonadati</taxon>
        <taxon>Pseudomonadota</taxon>
        <taxon>Alphaproteobacteria</taxon>
        <taxon>Sphingomonadales</taxon>
        <taxon>Erythrobacteraceae</taxon>
        <taxon>Croceibacterium</taxon>
    </lineage>
</organism>
<gene>
    <name evidence="1" type="ORF">WYH_01602</name>
</gene>
<proteinExistence type="predicted"/>
<accession>A0A0F7KSS4</accession>
<protein>
    <submittedName>
        <fullName evidence="1">Uncharacterized protein</fullName>
    </submittedName>
</protein>
<dbReference type="RefSeq" id="WP_046903404.1">
    <property type="nucleotide sequence ID" value="NZ_CP011452.2"/>
</dbReference>
<evidence type="ECO:0000313" key="2">
    <source>
        <dbReference type="Proteomes" id="UP000034392"/>
    </source>
</evidence>
<reference evidence="1" key="1">
    <citation type="submission" date="2015-05" db="EMBL/GenBank/DDBJ databases">
        <title>The complete genome of Altererythrobacter atlanticus strain 26DY36.</title>
        <authorList>
            <person name="Wu Y.-H."/>
            <person name="Cheng H."/>
            <person name="Wu X.-W."/>
        </authorList>
    </citation>
    <scope>NUCLEOTIDE SEQUENCE [LARGE SCALE GENOMIC DNA]</scope>
    <source>
        <strain evidence="1">26DY36</strain>
    </source>
</reference>
<evidence type="ECO:0000313" key="1">
    <source>
        <dbReference type="EMBL" id="AKH42639.1"/>
    </source>
</evidence>
<dbReference type="STRING" id="1267766.WYH_01602"/>
<dbReference type="PATRIC" id="fig|1267766.3.peg.1611"/>
<dbReference type="SUPFAM" id="SSF52833">
    <property type="entry name" value="Thioredoxin-like"/>
    <property type="match status" value="1"/>
</dbReference>
<dbReference type="AlphaFoldDB" id="A0A0F7KSS4"/>
<dbReference type="Pfam" id="PF13417">
    <property type="entry name" value="GST_N_3"/>
    <property type="match status" value="1"/>
</dbReference>
<dbReference type="InterPro" id="IPR036249">
    <property type="entry name" value="Thioredoxin-like_sf"/>
</dbReference>
<sequence>MTERHEAILYSFRRCPYAMRARLALAISRTACELREVKLSAKPPQLLEASPKGTVPVVVLPDGTVIDESIDIMRWALGRHDPEGWLERDDRDLIARNDGAFKHDLDRYKYPDRHDSDSLAHRESALGFLRELDQRLEAKGQLCGSARGLADMAIMPFVRQFAGVDREWFDALPLRHLKDWLAAHLASDLFGAIMIRPRPWIEGDAPIVFPGQGPGQFA</sequence>
<dbReference type="PROSITE" id="PS50404">
    <property type="entry name" value="GST_NTER"/>
    <property type="match status" value="1"/>
</dbReference>